<dbReference type="Gene3D" id="1.20.1560.10">
    <property type="entry name" value="ABC transporter type 1, transmembrane domain"/>
    <property type="match status" value="2"/>
</dbReference>
<feature type="transmembrane region" description="Helical" evidence="15">
    <location>
        <begin position="234"/>
        <end position="251"/>
    </location>
</feature>
<evidence type="ECO:0000256" key="4">
    <source>
        <dbReference type="ARBA" id="ARBA00022448"/>
    </source>
</evidence>
<evidence type="ECO:0000256" key="6">
    <source>
        <dbReference type="ARBA" id="ARBA00022737"/>
    </source>
</evidence>
<keyword evidence="11 15" id="KW-0472">Membrane</keyword>
<keyword evidence="5 15" id="KW-0812">Transmembrane</keyword>
<dbReference type="InterPro" id="IPR011527">
    <property type="entry name" value="ABC1_TM_dom"/>
</dbReference>
<dbReference type="EMBL" id="LR900286">
    <property type="protein sequence ID" value="CAD7245055.1"/>
    <property type="molecule type" value="Genomic_DNA"/>
</dbReference>
<feature type="domain" description="ABC transmembrane type-1" evidence="17">
    <location>
        <begin position="49"/>
        <end position="398"/>
    </location>
</feature>
<dbReference type="PROSITE" id="PS50893">
    <property type="entry name" value="ABC_TRANSPORTER_2"/>
    <property type="match status" value="2"/>
</dbReference>
<proteinExistence type="inferred from homology"/>
<evidence type="ECO:0000256" key="7">
    <source>
        <dbReference type="ARBA" id="ARBA00022741"/>
    </source>
</evidence>
<evidence type="ECO:0000256" key="3">
    <source>
        <dbReference type="ARBA" id="ARBA00012191"/>
    </source>
</evidence>
<dbReference type="GO" id="GO:0005524">
    <property type="term" value="F:ATP binding"/>
    <property type="evidence" value="ECO:0007669"/>
    <property type="project" value="UniProtKB-KW"/>
</dbReference>
<accession>A0A7R8XD74</accession>
<evidence type="ECO:0000256" key="9">
    <source>
        <dbReference type="ARBA" id="ARBA00022967"/>
    </source>
</evidence>
<dbReference type="InterPro" id="IPR003439">
    <property type="entry name" value="ABC_transporter-like_ATP-bd"/>
</dbReference>
<dbReference type="InterPro" id="IPR039421">
    <property type="entry name" value="Type_1_exporter"/>
</dbReference>
<evidence type="ECO:0000256" key="10">
    <source>
        <dbReference type="ARBA" id="ARBA00022989"/>
    </source>
</evidence>
<dbReference type="PROSITE" id="PS50929">
    <property type="entry name" value="ABC_TM1F"/>
    <property type="match status" value="2"/>
</dbReference>
<dbReference type="Proteomes" id="UP000677054">
    <property type="component" value="Unassembled WGS sequence"/>
</dbReference>
<dbReference type="EC" id="7.6.2.2" evidence="3"/>
<feature type="transmembrane region" description="Helical" evidence="15">
    <location>
        <begin position="45"/>
        <end position="69"/>
    </location>
</feature>
<dbReference type="Pfam" id="PF00005">
    <property type="entry name" value="ABC_tran"/>
    <property type="match status" value="2"/>
</dbReference>
<dbReference type="PANTHER" id="PTHR24222">
    <property type="entry name" value="ABC TRANSPORTER B FAMILY"/>
    <property type="match status" value="1"/>
</dbReference>
<dbReference type="CDD" id="cd18578">
    <property type="entry name" value="ABC_6TM_Pgp_ABCB1_D2_like"/>
    <property type="match status" value="1"/>
</dbReference>
<evidence type="ECO:0000256" key="8">
    <source>
        <dbReference type="ARBA" id="ARBA00022840"/>
    </source>
</evidence>
<comment type="subcellular location">
    <subcellularLocation>
        <location evidence="1">Membrane</location>
        <topology evidence="1">Multi-pass membrane protein</topology>
    </subcellularLocation>
</comment>
<dbReference type="AlphaFoldDB" id="A0A7R8XD74"/>
<feature type="domain" description="ABC transmembrane type-1" evidence="17">
    <location>
        <begin position="632"/>
        <end position="877"/>
    </location>
</feature>
<evidence type="ECO:0000256" key="14">
    <source>
        <dbReference type="SAM" id="MobiDB-lite"/>
    </source>
</evidence>
<feature type="transmembrane region" description="Helical" evidence="15">
    <location>
        <begin position="812"/>
        <end position="831"/>
    </location>
</feature>
<keyword evidence="10 15" id="KW-1133">Transmembrane helix</keyword>
<dbReference type="GO" id="GO:0016887">
    <property type="term" value="F:ATP hydrolysis activity"/>
    <property type="evidence" value="ECO:0007669"/>
    <property type="project" value="InterPro"/>
</dbReference>
<dbReference type="OrthoDB" id="6500128at2759"/>
<dbReference type="InterPro" id="IPR036640">
    <property type="entry name" value="ABC1_TM_sf"/>
</dbReference>
<dbReference type="SMART" id="SM00382">
    <property type="entry name" value="AAA"/>
    <property type="match status" value="2"/>
</dbReference>
<feature type="transmembrane region" description="Helical" evidence="15">
    <location>
        <begin position="333"/>
        <end position="357"/>
    </location>
</feature>
<protein>
    <recommendedName>
        <fullName evidence="3">ABC-type xenobiotic transporter</fullName>
        <ecNumber evidence="3">7.6.2.2</ecNumber>
    </recommendedName>
</protein>
<dbReference type="InterPro" id="IPR027417">
    <property type="entry name" value="P-loop_NTPase"/>
</dbReference>
<name>A0A7R8XD74_9CRUS</name>
<dbReference type="FunFam" id="3.40.50.300:FF:000479">
    <property type="entry name" value="Multidrug resistance protein 1A"/>
    <property type="match status" value="1"/>
</dbReference>
<comment type="catalytic activity">
    <reaction evidence="13">
        <text>ATP + H2O + xenobioticSide 1 = ADP + phosphate + xenobioticSide 2.</text>
        <dbReference type="EC" id="7.6.2.2"/>
    </reaction>
</comment>
<evidence type="ECO:0000259" key="17">
    <source>
        <dbReference type="PROSITE" id="PS50929"/>
    </source>
</evidence>
<dbReference type="PANTHER" id="PTHR24222:SF76">
    <property type="entry name" value="MYCOBACTIN IMPORT ATP-BINDING_PERMEASE PROTEIN IRTB"/>
    <property type="match status" value="1"/>
</dbReference>
<dbReference type="SUPFAM" id="SSF90123">
    <property type="entry name" value="ABC transporter transmembrane region"/>
    <property type="match status" value="2"/>
</dbReference>
<dbReference type="GO" id="GO:0005886">
    <property type="term" value="C:plasma membrane"/>
    <property type="evidence" value="ECO:0007669"/>
    <property type="project" value="TreeGrafter"/>
</dbReference>
<comment type="similarity">
    <text evidence="2">Belongs to the ABC transporter superfamily. ABCB family. Multidrug resistance exporter (TC 3.A.1.201) subfamily.</text>
</comment>
<dbReference type="InterPro" id="IPR003593">
    <property type="entry name" value="AAA+_ATPase"/>
</dbReference>
<feature type="transmembrane region" description="Helical" evidence="15">
    <location>
        <begin position="851"/>
        <end position="872"/>
    </location>
</feature>
<reference evidence="18" key="1">
    <citation type="submission" date="2020-11" db="EMBL/GenBank/DDBJ databases">
        <authorList>
            <person name="Tran Van P."/>
        </authorList>
    </citation>
    <scope>NUCLEOTIDE SEQUENCE</scope>
</reference>
<dbReference type="InterPro" id="IPR017871">
    <property type="entry name" value="ABC_transporter-like_CS"/>
</dbReference>
<keyword evidence="8" id="KW-0067">ATP-binding</keyword>
<keyword evidence="7" id="KW-0547">Nucleotide-binding</keyword>
<dbReference type="GO" id="GO:0017085">
    <property type="term" value="P:response to insecticide"/>
    <property type="evidence" value="ECO:0007669"/>
    <property type="project" value="UniProtKB-ARBA"/>
</dbReference>
<feature type="compositionally biased region" description="Basic and acidic residues" evidence="14">
    <location>
        <begin position="1105"/>
        <end position="1115"/>
    </location>
</feature>
<evidence type="ECO:0000313" key="19">
    <source>
        <dbReference type="Proteomes" id="UP000677054"/>
    </source>
</evidence>
<feature type="region of interest" description="Disordered" evidence="14">
    <location>
        <begin position="1"/>
        <end position="24"/>
    </location>
</feature>
<evidence type="ECO:0000256" key="11">
    <source>
        <dbReference type="ARBA" id="ARBA00023136"/>
    </source>
</evidence>
<keyword evidence="6" id="KW-0677">Repeat</keyword>
<evidence type="ECO:0000313" key="18">
    <source>
        <dbReference type="EMBL" id="CAD7245055.1"/>
    </source>
</evidence>
<dbReference type="EMBL" id="CAJPEV010000769">
    <property type="protein sequence ID" value="CAG0888376.1"/>
    <property type="molecule type" value="Genomic_DNA"/>
</dbReference>
<gene>
    <name evidence="18" type="ORF">DSTB1V02_LOCUS4933</name>
</gene>
<feature type="domain" description="ABC transporter" evidence="16">
    <location>
        <begin position="433"/>
        <end position="676"/>
    </location>
</feature>
<keyword evidence="9" id="KW-1278">Translocase</keyword>
<feature type="transmembrane region" description="Helical" evidence="15">
    <location>
        <begin position="710"/>
        <end position="730"/>
    </location>
</feature>
<organism evidence="18">
    <name type="scientific">Darwinula stevensoni</name>
    <dbReference type="NCBI Taxonomy" id="69355"/>
    <lineage>
        <taxon>Eukaryota</taxon>
        <taxon>Metazoa</taxon>
        <taxon>Ecdysozoa</taxon>
        <taxon>Arthropoda</taxon>
        <taxon>Crustacea</taxon>
        <taxon>Oligostraca</taxon>
        <taxon>Ostracoda</taxon>
        <taxon>Podocopa</taxon>
        <taxon>Podocopida</taxon>
        <taxon>Darwinulocopina</taxon>
        <taxon>Darwinuloidea</taxon>
        <taxon>Darwinulidae</taxon>
        <taxon>Darwinula</taxon>
    </lineage>
</organism>
<keyword evidence="12" id="KW-0325">Glycoprotein</keyword>
<evidence type="ECO:0000259" key="16">
    <source>
        <dbReference type="PROSITE" id="PS50893"/>
    </source>
</evidence>
<sequence>MDEKTPLLDGTKTPYGTDKKAKKDKEEVHKVPLTKLYRYTDKVDLCLLFVGTVFSIIHGAGFPALGIIFGQMTNTFIQASIGDAGLQVTNVSTSVDFLTTPRPTATDDGAFNQTGNFSQSPIASILRTAATTVMPDGTMPDGIPMSAFSSLMADFSLYYVYIGIAVFVSSFFQVAMWVASCERQIHRIRQEFFYQAMRQEMSWFDRKQSGELTMKLSDDLERVREGIGDKMSRCIESVSAFASGLVVGFIVSWRLSLVILSLTPLLALTSGWIGKLVATSAVREQQKYGIAGSIAEEVLSCIRTVISFGGEEKEITRYEMALEEGRKNSMKKYMYMSIGFMFVMFIIYASYGLAFWYGAKLVADGMVSPGGVFTVLLSVLVGAMQLGEALPNIASISTAQGSASVIFDIIDTIPEIDSYGHGGLKPEKVKGNIAFKNATFAYPTRRDINVLKNLNLEIKPGQTVALVGSSGCGKSTVVNLLLRYYDPSMGEVQLDGEDIRSLNVAWLRNSIGIVSQEPVLFDASIAENIRYGLENATFEEIVTAAKQANAHDFIINLPNGYMTLVGERGAQLSGGQKQRIAIARALVKNPSILLLDEATSALDAESEAIVQEALDKTFTLTGQALRDQAFFWSMMFLALAVFAAIGAFVRTIPLAYCGDKLTMRMRLLCFRSILYQDVGWFDDDRHSTGKLSTRLATDAPMVKAAAGHRLGIELAAIVTISLALLIAFIFGWKLALAVSLVSPVLIVAGYFQVQVQKGGQKKDAELMSAAGHVATEALSNIRTVQALTREQVFFEKYVDNLVTPFREAKKQAYVYGLVFAFSQGTLFFIYAGAFRLGGYLISINDMIPTNVYRVFFAIAICAVSVGQMNSYISEYTKAKHSSALLLHLINLRPIIDAQSKAGICKPIEGSLAFQNVSFSYPARRGVEVLQGMNFSLQPGQTLALVGASGCGKSTVVSLVQRFYDPSQGQVTVDGIDLRAYNVAHVRRSISVVSQEPVLFDASIRDNIAYGLDSPCTEDDIIKAAQMANIHPFIMSLPQRYDTTVGEKGTQLSGGQKQRIAIARALIRDPKILLLDEATSALDTESEKIPIARTSVEKNTKRRQEKGHYDRKVDII</sequence>
<dbReference type="FunFam" id="3.40.50.300:FF:000967">
    <property type="entry name" value="ABC multidrug transporter mdr4"/>
    <property type="match status" value="1"/>
</dbReference>
<dbReference type="CDD" id="cd18577">
    <property type="entry name" value="ABC_6TM_Pgp_ABCB1_D1_like"/>
    <property type="match status" value="1"/>
</dbReference>
<evidence type="ECO:0000256" key="12">
    <source>
        <dbReference type="ARBA" id="ARBA00023180"/>
    </source>
</evidence>
<keyword evidence="19" id="KW-1185">Reference proteome</keyword>
<dbReference type="PROSITE" id="PS00211">
    <property type="entry name" value="ABC_TRANSPORTER_1"/>
    <property type="match status" value="2"/>
</dbReference>
<evidence type="ECO:0000256" key="13">
    <source>
        <dbReference type="ARBA" id="ARBA00034018"/>
    </source>
</evidence>
<dbReference type="SUPFAM" id="SSF52540">
    <property type="entry name" value="P-loop containing nucleoside triphosphate hydrolases"/>
    <property type="match status" value="2"/>
</dbReference>
<feature type="domain" description="ABC transporter" evidence="16">
    <location>
        <begin position="911"/>
        <end position="1115"/>
    </location>
</feature>
<dbReference type="Pfam" id="PF00664">
    <property type="entry name" value="ABC_membrane"/>
    <property type="match status" value="2"/>
</dbReference>
<evidence type="ECO:0000256" key="1">
    <source>
        <dbReference type="ARBA" id="ARBA00004141"/>
    </source>
</evidence>
<keyword evidence="4" id="KW-0813">Transport</keyword>
<dbReference type="GO" id="GO:0008559">
    <property type="term" value="F:ABC-type xenobiotic transporter activity"/>
    <property type="evidence" value="ECO:0007669"/>
    <property type="project" value="UniProtKB-EC"/>
</dbReference>
<evidence type="ECO:0000256" key="5">
    <source>
        <dbReference type="ARBA" id="ARBA00022692"/>
    </source>
</evidence>
<feature type="region of interest" description="Disordered" evidence="14">
    <location>
        <begin position="1092"/>
        <end position="1115"/>
    </location>
</feature>
<evidence type="ECO:0000256" key="15">
    <source>
        <dbReference type="SAM" id="Phobius"/>
    </source>
</evidence>
<feature type="transmembrane region" description="Helical" evidence="15">
    <location>
        <begin position="736"/>
        <end position="753"/>
    </location>
</feature>
<dbReference type="GO" id="GO:0097254">
    <property type="term" value="P:renal tubular secretion"/>
    <property type="evidence" value="ECO:0007669"/>
    <property type="project" value="UniProtKB-ARBA"/>
</dbReference>
<evidence type="ECO:0000256" key="2">
    <source>
        <dbReference type="ARBA" id="ARBA00007577"/>
    </source>
</evidence>
<feature type="transmembrane region" description="Helical" evidence="15">
    <location>
        <begin position="158"/>
        <end position="179"/>
    </location>
</feature>
<feature type="transmembrane region" description="Helical" evidence="15">
    <location>
        <begin position="630"/>
        <end position="656"/>
    </location>
</feature>
<dbReference type="Gene3D" id="3.40.50.300">
    <property type="entry name" value="P-loop containing nucleotide triphosphate hydrolases"/>
    <property type="match status" value="2"/>
</dbReference>